<evidence type="ECO:0000256" key="5">
    <source>
        <dbReference type="ARBA" id="ARBA00022842"/>
    </source>
</evidence>
<dbReference type="GO" id="GO:0016787">
    <property type="term" value="F:hydrolase activity"/>
    <property type="evidence" value="ECO:0007669"/>
    <property type="project" value="UniProtKB-KW"/>
</dbReference>
<keyword evidence="3" id="KW-0255">Endonuclease</keyword>
<evidence type="ECO:0000256" key="6">
    <source>
        <dbReference type="ARBA" id="ARBA00022908"/>
    </source>
</evidence>
<feature type="domain" description="Retroviral polymerase SH3-like" evidence="10">
    <location>
        <begin position="59"/>
        <end position="116"/>
    </location>
</feature>
<keyword evidence="8" id="KW-0808">Transferase</keyword>
<gene>
    <name evidence="11" type="ORF">ACH5RR_039666</name>
</gene>
<dbReference type="InterPro" id="IPR039537">
    <property type="entry name" value="Retrotran_Ty1/copia-like"/>
</dbReference>
<keyword evidence="5" id="KW-0460">Magnesium</keyword>
<keyword evidence="2" id="KW-0479">Metal-binding</keyword>
<dbReference type="InterPro" id="IPR036397">
    <property type="entry name" value="RNaseH_sf"/>
</dbReference>
<evidence type="ECO:0000313" key="12">
    <source>
        <dbReference type="Proteomes" id="UP001630127"/>
    </source>
</evidence>
<evidence type="ECO:0000313" key="11">
    <source>
        <dbReference type="EMBL" id="KAL3500573.1"/>
    </source>
</evidence>
<keyword evidence="8" id="KW-0239">DNA-directed DNA polymerase</keyword>
<dbReference type="InterPro" id="IPR057670">
    <property type="entry name" value="SH3_retrovirus"/>
</dbReference>
<dbReference type="Gene3D" id="3.30.420.10">
    <property type="entry name" value="Ribonuclease H-like superfamily/Ribonuclease H"/>
    <property type="match status" value="1"/>
</dbReference>
<name>A0ABD2Y084_9GENT</name>
<dbReference type="GO" id="GO:0003887">
    <property type="term" value="F:DNA-directed DNA polymerase activity"/>
    <property type="evidence" value="ECO:0007669"/>
    <property type="project" value="UniProtKB-KW"/>
</dbReference>
<keyword evidence="9" id="KW-0233">DNA recombination</keyword>
<dbReference type="Proteomes" id="UP001630127">
    <property type="component" value="Unassembled WGS sequence"/>
</dbReference>
<dbReference type="GO" id="GO:0046872">
    <property type="term" value="F:metal ion binding"/>
    <property type="evidence" value="ECO:0007669"/>
    <property type="project" value="UniProtKB-KW"/>
</dbReference>
<evidence type="ECO:0000256" key="8">
    <source>
        <dbReference type="ARBA" id="ARBA00022932"/>
    </source>
</evidence>
<keyword evidence="12" id="KW-1185">Reference proteome</keyword>
<protein>
    <recommendedName>
        <fullName evidence="10">Retroviral polymerase SH3-like domain-containing protein</fullName>
    </recommendedName>
</protein>
<proteinExistence type="predicted"/>
<keyword evidence="7" id="KW-0695">RNA-directed DNA polymerase</keyword>
<dbReference type="PANTHER" id="PTHR42648:SF11">
    <property type="entry name" value="TRANSPOSON TY4-P GAG-POL POLYPROTEIN"/>
    <property type="match status" value="1"/>
</dbReference>
<evidence type="ECO:0000256" key="7">
    <source>
        <dbReference type="ARBA" id="ARBA00022918"/>
    </source>
</evidence>
<dbReference type="GO" id="GO:0015074">
    <property type="term" value="P:DNA integration"/>
    <property type="evidence" value="ECO:0007669"/>
    <property type="project" value="UniProtKB-KW"/>
</dbReference>
<dbReference type="GO" id="GO:0003964">
    <property type="term" value="F:RNA-directed DNA polymerase activity"/>
    <property type="evidence" value="ECO:0007669"/>
    <property type="project" value="UniProtKB-KW"/>
</dbReference>
<evidence type="ECO:0000256" key="2">
    <source>
        <dbReference type="ARBA" id="ARBA00022723"/>
    </source>
</evidence>
<keyword evidence="8" id="KW-0548">Nucleotidyltransferase</keyword>
<keyword evidence="4" id="KW-0378">Hydrolase</keyword>
<reference evidence="11 12" key="1">
    <citation type="submission" date="2024-11" db="EMBL/GenBank/DDBJ databases">
        <title>A near-complete genome assembly of Cinchona calisaya.</title>
        <authorList>
            <person name="Lian D.C."/>
            <person name="Zhao X.W."/>
            <person name="Wei L."/>
        </authorList>
    </citation>
    <scope>NUCLEOTIDE SEQUENCE [LARGE SCALE GENOMIC DNA]</scope>
    <source>
        <tissue evidence="11">Nenye</tissue>
    </source>
</reference>
<organism evidence="11 12">
    <name type="scientific">Cinchona calisaya</name>
    <dbReference type="NCBI Taxonomy" id="153742"/>
    <lineage>
        <taxon>Eukaryota</taxon>
        <taxon>Viridiplantae</taxon>
        <taxon>Streptophyta</taxon>
        <taxon>Embryophyta</taxon>
        <taxon>Tracheophyta</taxon>
        <taxon>Spermatophyta</taxon>
        <taxon>Magnoliopsida</taxon>
        <taxon>eudicotyledons</taxon>
        <taxon>Gunneridae</taxon>
        <taxon>Pentapetalae</taxon>
        <taxon>asterids</taxon>
        <taxon>lamiids</taxon>
        <taxon>Gentianales</taxon>
        <taxon>Rubiaceae</taxon>
        <taxon>Cinchonoideae</taxon>
        <taxon>Cinchoneae</taxon>
        <taxon>Cinchona</taxon>
    </lineage>
</organism>
<evidence type="ECO:0000256" key="9">
    <source>
        <dbReference type="ARBA" id="ARBA00023172"/>
    </source>
</evidence>
<keyword evidence="6" id="KW-0229">DNA integration</keyword>
<dbReference type="Pfam" id="PF25597">
    <property type="entry name" value="SH3_retrovirus"/>
    <property type="match status" value="1"/>
</dbReference>
<accession>A0ABD2Y084</accession>
<sequence>MARSMLRSQNLPNQFWDEAISTAVFLLNISPTRATINQTPFEAWKGRKPSVSHLRVFGCIAYALINSQQLHKLDGKAEKCIFIGYCSQSKAFHLYNPNTGKIIVRREVQFEEGSCWK</sequence>
<dbReference type="InterPro" id="IPR012337">
    <property type="entry name" value="RNaseH-like_sf"/>
</dbReference>
<evidence type="ECO:0000259" key="10">
    <source>
        <dbReference type="Pfam" id="PF25597"/>
    </source>
</evidence>
<dbReference type="PANTHER" id="PTHR42648">
    <property type="entry name" value="TRANSPOSASE, PUTATIVE-RELATED"/>
    <property type="match status" value="1"/>
</dbReference>
<dbReference type="EMBL" id="JBJUIK010000016">
    <property type="protein sequence ID" value="KAL3500573.1"/>
    <property type="molecule type" value="Genomic_DNA"/>
</dbReference>
<dbReference type="GO" id="GO:0004519">
    <property type="term" value="F:endonuclease activity"/>
    <property type="evidence" value="ECO:0007669"/>
    <property type="project" value="UniProtKB-KW"/>
</dbReference>
<evidence type="ECO:0000256" key="1">
    <source>
        <dbReference type="ARBA" id="ARBA00022722"/>
    </source>
</evidence>
<evidence type="ECO:0000256" key="4">
    <source>
        <dbReference type="ARBA" id="ARBA00022801"/>
    </source>
</evidence>
<comment type="caution">
    <text evidence="11">The sequence shown here is derived from an EMBL/GenBank/DDBJ whole genome shotgun (WGS) entry which is preliminary data.</text>
</comment>
<dbReference type="GO" id="GO:0006310">
    <property type="term" value="P:DNA recombination"/>
    <property type="evidence" value="ECO:0007669"/>
    <property type="project" value="UniProtKB-KW"/>
</dbReference>
<keyword evidence="1" id="KW-0540">Nuclease</keyword>
<dbReference type="AlphaFoldDB" id="A0ABD2Y084"/>
<dbReference type="SUPFAM" id="SSF53098">
    <property type="entry name" value="Ribonuclease H-like"/>
    <property type="match status" value="1"/>
</dbReference>
<evidence type="ECO:0000256" key="3">
    <source>
        <dbReference type="ARBA" id="ARBA00022759"/>
    </source>
</evidence>